<keyword evidence="8" id="KW-1185">Reference proteome</keyword>
<keyword evidence="2" id="KW-0479">Metal-binding</keyword>
<dbReference type="Gene3D" id="2.20.25.90">
    <property type="entry name" value="ADC-like domains"/>
    <property type="match status" value="1"/>
</dbReference>
<dbReference type="InterPro" id="IPR050123">
    <property type="entry name" value="Prok_molybdopt-oxidoreductase"/>
</dbReference>
<dbReference type="InterPro" id="IPR009010">
    <property type="entry name" value="Asp_de-COase-like_dom_sf"/>
</dbReference>
<evidence type="ECO:0000256" key="3">
    <source>
        <dbReference type="ARBA" id="ARBA00023002"/>
    </source>
</evidence>
<evidence type="ECO:0000313" key="7">
    <source>
        <dbReference type="EMBL" id="GAA0259678.1"/>
    </source>
</evidence>
<keyword evidence="4" id="KW-0408">Iron</keyword>
<dbReference type="Gene3D" id="3.40.228.10">
    <property type="entry name" value="Dimethylsulfoxide Reductase, domain 2"/>
    <property type="match status" value="1"/>
</dbReference>
<dbReference type="SUPFAM" id="SSF50692">
    <property type="entry name" value="ADC-like"/>
    <property type="match status" value="1"/>
</dbReference>
<evidence type="ECO:0000256" key="1">
    <source>
        <dbReference type="ARBA" id="ARBA00022485"/>
    </source>
</evidence>
<dbReference type="Pfam" id="PF04879">
    <property type="entry name" value="Molybdop_Fe4S4"/>
    <property type="match status" value="1"/>
</dbReference>
<comment type="caution">
    <text evidence="7">The sequence shown here is derived from an EMBL/GenBank/DDBJ whole genome shotgun (WGS) entry which is preliminary data.</text>
</comment>
<evidence type="ECO:0000256" key="2">
    <source>
        <dbReference type="ARBA" id="ARBA00022723"/>
    </source>
</evidence>
<dbReference type="Gene3D" id="2.40.40.20">
    <property type="match status" value="1"/>
</dbReference>
<gene>
    <name evidence="7" type="ORF">GCM10009539_51360</name>
</gene>
<dbReference type="PANTHER" id="PTHR43105">
    <property type="entry name" value="RESPIRATORY NITRATE REDUCTASE"/>
    <property type="match status" value="1"/>
</dbReference>
<feature type="domain" description="4Fe-4S Mo/W bis-MGD-type" evidence="6">
    <location>
        <begin position="2"/>
        <end position="58"/>
    </location>
</feature>
<dbReference type="Pfam" id="PF01568">
    <property type="entry name" value="Molydop_binding"/>
    <property type="match status" value="1"/>
</dbReference>
<proteinExistence type="predicted"/>
<dbReference type="PANTHER" id="PTHR43105:SF9">
    <property type="entry name" value="NADPH-FE(3+) OXIDOREDUCTASE SUBUNIT ALPHA"/>
    <property type="match status" value="1"/>
</dbReference>
<dbReference type="EMBL" id="BAAAGX010000020">
    <property type="protein sequence ID" value="GAA0259678.1"/>
    <property type="molecule type" value="Genomic_DNA"/>
</dbReference>
<dbReference type="PROSITE" id="PS51669">
    <property type="entry name" value="4FE4S_MOW_BIS_MGD"/>
    <property type="match status" value="1"/>
</dbReference>
<reference evidence="8" key="1">
    <citation type="journal article" date="2019" name="Int. J. Syst. Evol. Microbiol.">
        <title>The Global Catalogue of Microorganisms (GCM) 10K type strain sequencing project: providing services to taxonomists for standard genome sequencing and annotation.</title>
        <authorList>
            <consortium name="The Broad Institute Genomics Platform"/>
            <consortium name="The Broad Institute Genome Sequencing Center for Infectious Disease"/>
            <person name="Wu L."/>
            <person name="Ma J."/>
        </authorList>
    </citation>
    <scope>NUCLEOTIDE SEQUENCE [LARGE SCALE GENOMIC DNA]</scope>
    <source>
        <strain evidence="8">JCM 10425</strain>
    </source>
</reference>
<dbReference type="Proteomes" id="UP001500967">
    <property type="component" value="Unassembled WGS sequence"/>
</dbReference>
<dbReference type="RefSeq" id="WP_344651474.1">
    <property type="nucleotide sequence ID" value="NZ_BAAAGX010000020.1"/>
</dbReference>
<dbReference type="SUPFAM" id="SSF53706">
    <property type="entry name" value="Formate dehydrogenase/DMSO reductase, domains 1-3"/>
    <property type="match status" value="1"/>
</dbReference>
<protein>
    <submittedName>
        <fullName evidence="7">Molybdopterin oxidoreductase family protein</fullName>
    </submittedName>
</protein>
<evidence type="ECO:0000259" key="6">
    <source>
        <dbReference type="PROSITE" id="PS51669"/>
    </source>
</evidence>
<sequence>MARTAYRTCPLCEAVCGLEITLEGRDVVRVRGDRDDVFSRGFLCPKGATLGELDQDPDRLTGPLVRRGGVLEPATWAEAFAAVEKGLGRVAAAHGRDAVALYVGNPSAHTLAGQLYLGPLRKALGTTNVYTAASVDQLPKHVSAGLMFGDPTAIPVPDLDRTDYLLMLGANPLESNGSLCTAPDFPGRLKALKARGGRLVVVDPRRTRTAALADRHLFIRPGTDPYLLLGIVHTLFAEELTTADERFAGVEDLRTLAKEFPPAAVAAVCGVPAEQIATLARELAAAPTAVVYGRIGTSTAEFGTLTSWLVDVVTALTGNLDRPGGGMFGVAPHGRTRWRKPFRTGRWHSRVRHLPEVIGELPVATLADEIRTPGEGQVRALVTVAGNPVLSTPDGPGLDEALATLDFLVSVDPYLNATTRHADVVLPPARILESGHYDVALLGFAVRRIARYSPPVLERAADRPNESEILARLTLIAAGQGAGADPAQLDEGLIAGALAKAVADPASPVHGRDPAALAAELTGADGSERRLDLMLRLGSFGDAFGARPGGLSLRTLLDAPHGLDLGPLEPVLDALLATASGRVELAPAPIVADLARLRAGLGARRDGFVLVGRRNLRTNNSWSHNVSGLAGGSNRCTLQMNPDDAARLGFEAGQQVRVSSRVGAVTTVLEPSASIMPGVVSLPHGFGSGLPGTRLRVAEQTEGVNANTLTDPNQLDALSGTAVLNGFTVEVGYPT</sequence>
<keyword evidence="1" id="KW-0004">4Fe-4S</keyword>
<evidence type="ECO:0000313" key="8">
    <source>
        <dbReference type="Proteomes" id="UP001500967"/>
    </source>
</evidence>
<dbReference type="Gene3D" id="3.40.50.740">
    <property type="match status" value="1"/>
</dbReference>
<dbReference type="InterPro" id="IPR006963">
    <property type="entry name" value="Mopterin_OxRdtase_4Fe-4S_dom"/>
</dbReference>
<dbReference type="SMART" id="SM00926">
    <property type="entry name" value="Molybdop_Fe4S4"/>
    <property type="match status" value="1"/>
</dbReference>
<keyword evidence="5" id="KW-0411">Iron-sulfur</keyword>
<dbReference type="InterPro" id="IPR006657">
    <property type="entry name" value="MoPterin_dinucl-bd_dom"/>
</dbReference>
<accession>A0ABP3EDQ3</accession>
<name>A0ABP3EDQ3_9ACTN</name>
<organism evidence="7 8">
    <name type="scientific">Cryptosporangium japonicum</name>
    <dbReference type="NCBI Taxonomy" id="80872"/>
    <lineage>
        <taxon>Bacteria</taxon>
        <taxon>Bacillati</taxon>
        <taxon>Actinomycetota</taxon>
        <taxon>Actinomycetes</taxon>
        <taxon>Cryptosporangiales</taxon>
        <taxon>Cryptosporangiaceae</taxon>
        <taxon>Cryptosporangium</taxon>
    </lineage>
</organism>
<evidence type="ECO:0000256" key="5">
    <source>
        <dbReference type="ARBA" id="ARBA00023014"/>
    </source>
</evidence>
<evidence type="ECO:0000256" key="4">
    <source>
        <dbReference type="ARBA" id="ARBA00023004"/>
    </source>
</evidence>
<dbReference type="Pfam" id="PF00384">
    <property type="entry name" value="Molybdopterin"/>
    <property type="match status" value="1"/>
</dbReference>
<keyword evidence="3" id="KW-0560">Oxidoreductase</keyword>
<dbReference type="InterPro" id="IPR006656">
    <property type="entry name" value="Mopterin_OxRdtase"/>
</dbReference>